<proteinExistence type="predicted"/>
<feature type="transmembrane region" description="Helical" evidence="1">
    <location>
        <begin position="44"/>
        <end position="64"/>
    </location>
</feature>
<evidence type="ECO:0000313" key="2">
    <source>
        <dbReference type="EMBL" id="TNN89396.1"/>
    </source>
</evidence>
<feature type="transmembrane region" description="Helical" evidence="1">
    <location>
        <begin position="12"/>
        <end position="32"/>
    </location>
</feature>
<accession>A0A4Z2JGI9</accession>
<dbReference type="EMBL" id="SRLO01000002">
    <property type="protein sequence ID" value="TNN89396.1"/>
    <property type="molecule type" value="Genomic_DNA"/>
</dbReference>
<evidence type="ECO:0000313" key="3">
    <source>
        <dbReference type="Proteomes" id="UP000314294"/>
    </source>
</evidence>
<dbReference type="Proteomes" id="UP000314294">
    <property type="component" value="Unassembled WGS sequence"/>
</dbReference>
<dbReference type="AlphaFoldDB" id="A0A4Z2JGI9"/>
<keyword evidence="1" id="KW-0812">Transmembrane</keyword>
<feature type="transmembrane region" description="Helical" evidence="1">
    <location>
        <begin position="71"/>
        <end position="92"/>
    </location>
</feature>
<reference evidence="2 3" key="1">
    <citation type="submission" date="2019-03" db="EMBL/GenBank/DDBJ databases">
        <title>First draft genome of Liparis tanakae, snailfish: a comprehensive survey of snailfish specific genes.</title>
        <authorList>
            <person name="Kim W."/>
            <person name="Song I."/>
            <person name="Jeong J.-H."/>
            <person name="Kim D."/>
            <person name="Kim S."/>
            <person name="Ryu S."/>
            <person name="Song J.Y."/>
            <person name="Lee S.K."/>
        </authorList>
    </citation>
    <scope>NUCLEOTIDE SEQUENCE [LARGE SCALE GENOMIC DNA]</scope>
    <source>
        <tissue evidence="2">Muscle</tissue>
    </source>
</reference>
<comment type="caution">
    <text evidence="2">The sequence shown here is derived from an EMBL/GenBank/DDBJ whole genome shotgun (WGS) entry which is preliminary data.</text>
</comment>
<organism evidence="2 3">
    <name type="scientific">Liparis tanakae</name>
    <name type="common">Tanaka's snailfish</name>
    <dbReference type="NCBI Taxonomy" id="230148"/>
    <lineage>
        <taxon>Eukaryota</taxon>
        <taxon>Metazoa</taxon>
        <taxon>Chordata</taxon>
        <taxon>Craniata</taxon>
        <taxon>Vertebrata</taxon>
        <taxon>Euteleostomi</taxon>
        <taxon>Actinopterygii</taxon>
        <taxon>Neopterygii</taxon>
        <taxon>Teleostei</taxon>
        <taxon>Neoteleostei</taxon>
        <taxon>Acanthomorphata</taxon>
        <taxon>Eupercaria</taxon>
        <taxon>Perciformes</taxon>
        <taxon>Cottioidei</taxon>
        <taxon>Cottales</taxon>
        <taxon>Liparidae</taxon>
        <taxon>Liparis</taxon>
    </lineage>
</organism>
<evidence type="ECO:0000256" key="1">
    <source>
        <dbReference type="SAM" id="Phobius"/>
    </source>
</evidence>
<name>A0A4Z2JGI9_9TELE</name>
<keyword evidence="3" id="KW-1185">Reference proteome</keyword>
<protein>
    <submittedName>
        <fullName evidence="2">Uncharacterized protein</fullName>
    </submittedName>
</protein>
<sequence length="289" mass="33060">MIHFHPIMMTVVARLLLLLMMIMMMMMMMMMMRVVVTESVKSCIVTWILLMLGLILALTVGCLLDGGRMRMMMVMMMMMMMMMMMVVGMSYLRSVRVRLNCGYCSRLTGVERLPHVALKWLLLVDGDTRGRSPLQLPVQGSGVGLTLVHHHERHSCHVPANCQLAFSSATTTTLPCSSCMGAWPFIVQWGAGLQIMEALLSPSTSRLTCEAHSRDGRAAYSHGNERRLIPLVPTAQRIFRAFRIVSGDQTARRERLVRDRARIWSSYRKFWRPFSIRSSRYRRFFISSA</sequence>
<keyword evidence="1" id="KW-1133">Transmembrane helix</keyword>
<gene>
    <name evidence="2" type="ORF">EYF80_000684</name>
</gene>
<keyword evidence="1" id="KW-0472">Membrane</keyword>